<reference evidence="4" key="1">
    <citation type="submission" date="2021-04" db="EMBL/GenBank/DDBJ databases">
        <title>Pseudonocardia sp. nov., isolated from sandy soil of mangrove forest.</title>
        <authorList>
            <person name="Zan Z."/>
            <person name="Huang R."/>
            <person name="Liu W."/>
        </authorList>
    </citation>
    <scope>NUCLEOTIDE SEQUENCE</scope>
    <source>
        <strain evidence="4">S2-4</strain>
    </source>
</reference>
<evidence type="ECO:0000256" key="2">
    <source>
        <dbReference type="ARBA" id="ARBA00022679"/>
    </source>
</evidence>
<keyword evidence="5" id="KW-1185">Reference proteome</keyword>
<dbReference type="PANTHER" id="PTHR12526:SF510">
    <property type="entry name" value="D-INOSITOL 3-PHOSPHATE GLYCOSYLTRANSFERASE"/>
    <property type="match status" value="1"/>
</dbReference>
<dbReference type="Pfam" id="PF13692">
    <property type="entry name" value="Glyco_trans_1_4"/>
    <property type="match status" value="1"/>
</dbReference>
<evidence type="ECO:0000256" key="1">
    <source>
        <dbReference type="ARBA" id="ARBA00022676"/>
    </source>
</evidence>
<feature type="domain" description="Glycosyltransferase subfamily 4-like N-terminal" evidence="3">
    <location>
        <begin position="14"/>
        <end position="181"/>
    </location>
</feature>
<evidence type="ECO:0000259" key="3">
    <source>
        <dbReference type="Pfam" id="PF13439"/>
    </source>
</evidence>
<dbReference type="Gene3D" id="3.40.50.2000">
    <property type="entry name" value="Glycogen Phosphorylase B"/>
    <property type="match status" value="2"/>
</dbReference>
<evidence type="ECO:0000313" key="5">
    <source>
        <dbReference type="Proteomes" id="UP001165283"/>
    </source>
</evidence>
<dbReference type="PANTHER" id="PTHR12526">
    <property type="entry name" value="GLYCOSYLTRANSFERASE"/>
    <property type="match status" value="1"/>
</dbReference>
<proteinExistence type="predicted"/>
<gene>
    <name evidence="4" type="ORF">KDL28_24600</name>
</gene>
<keyword evidence="1" id="KW-0328">Glycosyltransferase</keyword>
<sequence>MTPRVAYLLTQDRGGPVDVTVRLAAELAASGRAEVRVFGPRPARDAELVREHFQELEVPSKAAVGATRAARAALRAWRPDVVHAQDRRSGLVVAGMAAGRGNPRAVVHTYHGVPDDVAEPWFRGRAGAAGPSRYTKVVLGADAVVARSIGATVVPSPSMGRFLRERLRVPARRIVHIDNAVTLPAESAPTGPVRRLLFVGLLVERKGVADLLAALERPGAFPADATLVVAGDGPERERLEKQAAQAGLGARVEFLGFRSDVPDLLARSDALVLPSRMEQQPLVVAEAMAAGKPVLATDCGGVADMLDVPGAGSWLAEPGDTAGLAAALGELFAEPDPGRTGRLLAERARARFAPAVCATEHLRLYQRLLGSWGGWNDQTPGDQQQHPPKHPP</sequence>
<dbReference type="RefSeq" id="WP_252441983.1">
    <property type="nucleotide sequence ID" value="NZ_JAGSOV010000052.1"/>
</dbReference>
<dbReference type="SUPFAM" id="SSF53756">
    <property type="entry name" value="UDP-Glycosyltransferase/glycogen phosphorylase"/>
    <property type="match status" value="1"/>
</dbReference>
<name>A0ABT1A5E9_9PSEU</name>
<comment type="caution">
    <text evidence="4">The sequence shown here is derived from an EMBL/GenBank/DDBJ whole genome shotgun (WGS) entry which is preliminary data.</text>
</comment>
<feature type="non-terminal residue" evidence="4">
    <location>
        <position position="392"/>
    </location>
</feature>
<organism evidence="4 5">
    <name type="scientific">Pseudonocardia humida</name>
    <dbReference type="NCBI Taxonomy" id="2800819"/>
    <lineage>
        <taxon>Bacteria</taxon>
        <taxon>Bacillati</taxon>
        <taxon>Actinomycetota</taxon>
        <taxon>Actinomycetes</taxon>
        <taxon>Pseudonocardiales</taxon>
        <taxon>Pseudonocardiaceae</taxon>
        <taxon>Pseudonocardia</taxon>
    </lineage>
</organism>
<dbReference type="Pfam" id="PF13439">
    <property type="entry name" value="Glyco_transf_4"/>
    <property type="match status" value="1"/>
</dbReference>
<protein>
    <submittedName>
        <fullName evidence="4">Glycosyltransferase family 4 protein</fullName>
    </submittedName>
</protein>
<evidence type="ECO:0000313" key="4">
    <source>
        <dbReference type="EMBL" id="MCO1658246.1"/>
    </source>
</evidence>
<dbReference type="CDD" id="cd03801">
    <property type="entry name" value="GT4_PimA-like"/>
    <property type="match status" value="1"/>
</dbReference>
<dbReference type="InterPro" id="IPR028098">
    <property type="entry name" value="Glyco_trans_4-like_N"/>
</dbReference>
<dbReference type="EMBL" id="JAGSOV010000052">
    <property type="protein sequence ID" value="MCO1658246.1"/>
    <property type="molecule type" value="Genomic_DNA"/>
</dbReference>
<dbReference type="Proteomes" id="UP001165283">
    <property type="component" value="Unassembled WGS sequence"/>
</dbReference>
<keyword evidence="2" id="KW-0808">Transferase</keyword>
<accession>A0ABT1A5E9</accession>